<dbReference type="Proteomes" id="UP000610558">
    <property type="component" value="Unassembled WGS sequence"/>
</dbReference>
<organism evidence="1 2">
    <name type="scientific">Spongiibacter pelagi</name>
    <dbReference type="NCBI Taxonomy" id="2760804"/>
    <lineage>
        <taxon>Bacteria</taxon>
        <taxon>Pseudomonadati</taxon>
        <taxon>Pseudomonadota</taxon>
        <taxon>Gammaproteobacteria</taxon>
        <taxon>Cellvibrionales</taxon>
        <taxon>Spongiibacteraceae</taxon>
        <taxon>Spongiibacter</taxon>
    </lineage>
</organism>
<dbReference type="PANTHER" id="PTHR35602">
    <property type="entry name" value="ESTERASE YQIA-RELATED"/>
    <property type="match status" value="1"/>
</dbReference>
<gene>
    <name evidence="1" type="ORF">IB286_00620</name>
</gene>
<evidence type="ECO:0000313" key="1">
    <source>
        <dbReference type="EMBL" id="MBD2857489.1"/>
    </source>
</evidence>
<accession>A0A927BXR3</accession>
<dbReference type="Gene3D" id="3.40.50.1820">
    <property type="entry name" value="alpha/beta hydrolase"/>
    <property type="match status" value="1"/>
</dbReference>
<dbReference type="SUPFAM" id="SSF53474">
    <property type="entry name" value="alpha/beta-Hydrolases"/>
    <property type="match status" value="1"/>
</dbReference>
<reference evidence="1" key="1">
    <citation type="submission" date="2020-09" db="EMBL/GenBank/DDBJ databases">
        <authorList>
            <person name="Yoon J.-W."/>
        </authorList>
    </citation>
    <scope>NUCLEOTIDE SEQUENCE</scope>
    <source>
        <strain evidence="1">KMU-158</strain>
    </source>
</reference>
<comment type="caution">
    <text evidence="1">The sequence shown here is derived from an EMBL/GenBank/DDBJ whole genome shotgun (WGS) entry which is preliminary data.</text>
</comment>
<name>A0A927BXR3_9GAMM</name>
<dbReference type="PANTHER" id="PTHR35602:SF3">
    <property type="entry name" value="ESTERASE YQIA"/>
    <property type="match status" value="1"/>
</dbReference>
<dbReference type="InterPro" id="IPR029058">
    <property type="entry name" value="AB_hydrolase_fold"/>
</dbReference>
<dbReference type="Pfam" id="PF05728">
    <property type="entry name" value="UPF0227"/>
    <property type="match status" value="1"/>
</dbReference>
<protein>
    <submittedName>
        <fullName evidence="1">Esterase YqiA</fullName>
    </submittedName>
</protein>
<keyword evidence="2" id="KW-1185">Reference proteome</keyword>
<dbReference type="EMBL" id="JACXLD010000001">
    <property type="protein sequence ID" value="MBD2857489.1"/>
    <property type="molecule type" value="Genomic_DNA"/>
</dbReference>
<evidence type="ECO:0000313" key="2">
    <source>
        <dbReference type="Proteomes" id="UP000610558"/>
    </source>
</evidence>
<proteinExistence type="predicted"/>
<dbReference type="AlphaFoldDB" id="A0A927BXR3"/>
<dbReference type="InterPro" id="IPR008886">
    <property type="entry name" value="UPF0227/Esterase_YqiA"/>
</dbReference>
<sequence length="195" mass="21588">MTAALLYIHGFLSSPDSQKAQQLKQFLANDFPGVQLDIPALPNTPGDSLKLLDERVQALLNEPGCRLGLVGSSLGGFFATVLAERYRLPAVLINPAVRPTDLAAHFLGTHTNPYSQQTFTIDEDDIATIRAMEPSDNLHSRYWVLMQTGDEVLDYRRAEAFYQGQTLTIEEGGDHHFQNFERHMGAVVEFLGLSG</sequence>
<dbReference type="RefSeq" id="WP_190761729.1">
    <property type="nucleotide sequence ID" value="NZ_JACXLD010000001.1"/>
</dbReference>